<dbReference type="AlphaFoldDB" id="A0A1Y2K0F2"/>
<reference evidence="1 2" key="1">
    <citation type="submission" date="2017-03" db="EMBL/GenBank/DDBJ databases">
        <title>Whole genome sequences of fourteen strains of Bradyrhizobium canariense and one strain of Bradyrhizobium japonicum isolated from Lupinus (Papilionoideae: Genisteae) species in Algeria.</title>
        <authorList>
            <person name="Crovadore J."/>
            <person name="Chekireb D."/>
            <person name="Brachmann A."/>
            <person name="Chablais R."/>
            <person name="Cochard B."/>
            <person name="Lefort F."/>
        </authorList>
    </citation>
    <scope>NUCLEOTIDE SEQUENCE [LARGE SCALE GENOMIC DNA]</scope>
    <source>
        <strain evidence="1 2">UBMA197</strain>
    </source>
</reference>
<sequence length="74" mass="8101">MLPALLLTFVAAQCVSPSLVQRYYSYLPFIRFEPHLLVRACVDVLPALGLVLLVARGRASFGFALSFFLLASVA</sequence>
<gene>
    <name evidence="1" type="ORF">BSZ19_01495</name>
</gene>
<evidence type="ECO:0000313" key="1">
    <source>
        <dbReference type="EMBL" id="OSJ36990.1"/>
    </source>
</evidence>
<dbReference type="Proteomes" id="UP000193335">
    <property type="component" value="Unassembled WGS sequence"/>
</dbReference>
<evidence type="ECO:0000313" key="2">
    <source>
        <dbReference type="Proteomes" id="UP000193335"/>
    </source>
</evidence>
<accession>A0A1Y2K0F2</accession>
<name>A0A1Y2K0F2_BRAJP</name>
<dbReference type="RefSeq" id="WP_085398238.1">
    <property type="nucleotide sequence ID" value="NZ_NAFL01000154.1"/>
</dbReference>
<dbReference type="EMBL" id="NAFL01000154">
    <property type="protein sequence ID" value="OSJ36990.1"/>
    <property type="molecule type" value="Genomic_DNA"/>
</dbReference>
<protein>
    <submittedName>
        <fullName evidence="1">Uncharacterized protein</fullName>
    </submittedName>
</protein>
<proteinExistence type="predicted"/>
<comment type="caution">
    <text evidence="1">The sequence shown here is derived from an EMBL/GenBank/DDBJ whole genome shotgun (WGS) entry which is preliminary data.</text>
</comment>
<organism evidence="1 2">
    <name type="scientific">Bradyrhizobium japonicum</name>
    <dbReference type="NCBI Taxonomy" id="375"/>
    <lineage>
        <taxon>Bacteria</taxon>
        <taxon>Pseudomonadati</taxon>
        <taxon>Pseudomonadota</taxon>
        <taxon>Alphaproteobacteria</taxon>
        <taxon>Hyphomicrobiales</taxon>
        <taxon>Nitrobacteraceae</taxon>
        <taxon>Bradyrhizobium</taxon>
    </lineage>
</organism>